<evidence type="ECO:0000313" key="8">
    <source>
        <dbReference type="Proteomes" id="UP001179121"/>
    </source>
</evidence>
<evidence type="ECO:0000256" key="1">
    <source>
        <dbReference type="ARBA" id="ARBA00004141"/>
    </source>
</evidence>
<keyword evidence="3 5" id="KW-1133">Transmembrane helix</keyword>
<feature type="transmembrane region" description="Helical" evidence="5">
    <location>
        <begin position="110"/>
        <end position="127"/>
    </location>
</feature>
<dbReference type="EMBL" id="OX365700">
    <property type="protein sequence ID" value="CAI4032543.1"/>
    <property type="molecule type" value="Genomic_DNA"/>
</dbReference>
<reference evidence="7" key="1">
    <citation type="submission" date="2022-10" db="EMBL/GenBank/DDBJ databases">
        <authorList>
            <person name="Koch H."/>
        </authorList>
    </citation>
    <scope>NUCLEOTIDE SEQUENCE</scope>
    <source>
        <strain evidence="7">DNF</strain>
    </source>
</reference>
<feature type="transmembrane region" description="Helical" evidence="5">
    <location>
        <begin position="134"/>
        <end position="152"/>
    </location>
</feature>
<feature type="domain" description="O-antigen ligase-related" evidence="6">
    <location>
        <begin position="197"/>
        <end position="343"/>
    </location>
</feature>
<evidence type="ECO:0000256" key="3">
    <source>
        <dbReference type="ARBA" id="ARBA00022989"/>
    </source>
</evidence>
<dbReference type="GO" id="GO:0016020">
    <property type="term" value="C:membrane"/>
    <property type="evidence" value="ECO:0007669"/>
    <property type="project" value="UniProtKB-SubCell"/>
</dbReference>
<dbReference type="RefSeq" id="WP_289269265.1">
    <property type="nucleotide sequence ID" value="NZ_OX365700.1"/>
</dbReference>
<feature type="transmembrane region" description="Helical" evidence="5">
    <location>
        <begin position="196"/>
        <end position="225"/>
    </location>
</feature>
<feature type="transmembrane region" description="Helical" evidence="5">
    <location>
        <begin position="46"/>
        <end position="70"/>
    </location>
</feature>
<feature type="transmembrane region" description="Helical" evidence="5">
    <location>
        <begin position="82"/>
        <end position="104"/>
    </location>
</feature>
<dbReference type="InterPro" id="IPR007016">
    <property type="entry name" value="O-antigen_ligase-rel_domated"/>
</dbReference>
<keyword evidence="2 5" id="KW-0812">Transmembrane</keyword>
<protein>
    <submittedName>
        <fullName evidence="7">Enzyme</fullName>
    </submittedName>
</protein>
<feature type="transmembrane region" description="Helical" evidence="5">
    <location>
        <begin position="326"/>
        <end position="347"/>
    </location>
</feature>
<dbReference type="PANTHER" id="PTHR37422:SF13">
    <property type="entry name" value="LIPOPOLYSACCHARIDE BIOSYNTHESIS PROTEIN PA4999-RELATED"/>
    <property type="match status" value="1"/>
</dbReference>
<sequence length="471" mass="51905">MRTVAVDAAQNRTGLQARSAQVSKGKGPFTIILLALLFEFGRPQEIIPGIKVIPFASLLDGLLILSVLNAGKFNLAKKQTKFWVALFALMVVHVPIAVNNFWAAMLVKDMFLTFGLYLGIITFVDSLDRFNRVMKVWLGVHAILAVLGVLNHGQGVGGWLGDENDFCMEMDVAAAFALFMMSSKGVGVSRPMYIGLLCLFVLAAMATMSRGGFIGLAAVGIYWWIRSPNKIMPIFLGIIVVMFMALAAPDAYWERIKSTTDEENLSSEGGGTGAARLYTWGIGLEMFFHNPIIGVGQGNFPWTFEEYQGDRTWEGKSLAGRAAHSMYFTLLPELGLVGLAIFLGMLVNSFKDLKWVSHAAVECEVPTRHKIRVIETTDEIRRRNGIRSALFLARAIEAGFIAYLVASIFVATLYYPTFWVLVAFSVALRNCVANEVESEGEQREHALGARSLGKVRRSTFSSGAKEEFRPS</sequence>
<feature type="transmembrane region" description="Helical" evidence="5">
    <location>
        <begin position="400"/>
        <end position="424"/>
    </location>
</feature>
<organism evidence="7 8">
    <name type="scientific">Nitrospira tepida</name>
    <dbReference type="NCBI Taxonomy" id="2973512"/>
    <lineage>
        <taxon>Bacteria</taxon>
        <taxon>Pseudomonadati</taxon>
        <taxon>Nitrospirota</taxon>
        <taxon>Nitrospiria</taxon>
        <taxon>Nitrospirales</taxon>
        <taxon>Nitrospiraceae</taxon>
        <taxon>Nitrospira</taxon>
    </lineage>
</organism>
<dbReference type="InterPro" id="IPR051533">
    <property type="entry name" value="WaaL-like"/>
</dbReference>
<name>A0AA86N0K8_9BACT</name>
<feature type="transmembrane region" description="Helical" evidence="5">
    <location>
        <begin position="172"/>
        <end position="189"/>
    </location>
</feature>
<proteinExistence type="predicted"/>
<keyword evidence="8" id="KW-1185">Reference proteome</keyword>
<gene>
    <name evidence="7" type="ORF">DNFV4_02973</name>
</gene>
<evidence type="ECO:0000256" key="4">
    <source>
        <dbReference type="ARBA" id="ARBA00023136"/>
    </source>
</evidence>
<evidence type="ECO:0000256" key="2">
    <source>
        <dbReference type="ARBA" id="ARBA00022692"/>
    </source>
</evidence>
<evidence type="ECO:0000259" key="6">
    <source>
        <dbReference type="Pfam" id="PF04932"/>
    </source>
</evidence>
<dbReference type="Pfam" id="PF04932">
    <property type="entry name" value="Wzy_C"/>
    <property type="match status" value="1"/>
</dbReference>
<keyword evidence="4 5" id="KW-0472">Membrane</keyword>
<evidence type="ECO:0000313" key="7">
    <source>
        <dbReference type="EMBL" id="CAI4032543.1"/>
    </source>
</evidence>
<accession>A0AA86N0K8</accession>
<dbReference type="AlphaFoldDB" id="A0AA86N0K8"/>
<dbReference type="Proteomes" id="UP001179121">
    <property type="component" value="Chromosome"/>
</dbReference>
<comment type="subcellular location">
    <subcellularLocation>
        <location evidence="1">Membrane</location>
        <topology evidence="1">Multi-pass membrane protein</topology>
    </subcellularLocation>
</comment>
<feature type="transmembrane region" description="Helical" evidence="5">
    <location>
        <begin position="231"/>
        <end position="248"/>
    </location>
</feature>
<dbReference type="KEGG" id="nti:DNFV4_02973"/>
<dbReference type="PANTHER" id="PTHR37422">
    <property type="entry name" value="TEICHURONIC ACID BIOSYNTHESIS PROTEIN TUAE"/>
    <property type="match status" value="1"/>
</dbReference>
<evidence type="ECO:0000256" key="5">
    <source>
        <dbReference type="SAM" id="Phobius"/>
    </source>
</evidence>